<comment type="caution">
    <text evidence="1">The sequence shown here is derived from an EMBL/GenBank/DDBJ whole genome shotgun (WGS) entry which is preliminary data.</text>
</comment>
<proteinExistence type="predicted"/>
<reference evidence="1 2" key="1">
    <citation type="submission" date="2019-05" db="EMBL/GenBank/DDBJ databases">
        <title>Another draft genome of Portunus trituberculatus and its Hox gene families provides insights of decapod evolution.</title>
        <authorList>
            <person name="Jeong J.-H."/>
            <person name="Song I."/>
            <person name="Kim S."/>
            <person name="Choi T."/>
            <person name="Kim D."/>
            <person name="Ryu S."/>
            <person name="Kim W."/>
        </authorList>
    </citation>
    <scope>NUCLEOTIDE SEQUENCE [LARGE SCALE GENOMIC DNA]</scope>
    <source>
        <tissue evidence="1">Muscle</tissue>
    </source>
</reference>
<gene>
    <name evidence="1" type="ORF">E2C01_037058</name>
</gene>
<sequence>MLSADVERRDGKDVVVLSVSPEQKAKIIYLSSVMYSSMTKLYHVVDSLLTSEESDSTSLGRRVIWNRRPKLVYQNFEYMLLVDLENSRMKIVTFTFSFDKKERQEEFPEQETDYDGQFTQDLSDLDLFSQEPQSPSQTSGFDYYQSIFLSLQNCCCTDQVINMAFDTTQ</sequence>
<dbReference type="OrthoDB" id="160294at2759"/>
<dbReference type="Proteomes" id="UP000324222">
    <property type="component" value="Unassembled WGS sequence"/>
</dbReference>
<keyword evidence="2" id="KW-1185">Reference proteome</keyword>
<evidence type="ECO:0000313" key="2">
    <source>
        <dbReference type="Proteomes" id="UP000324222"/>
    </source>
</evidence>
<organism evidence="1 2">
    <name type="scientific">Portunus trituberculatus</name>
    <name type="common">Swimming crab</name>
    <name type="synonym">Neptunus trituberculatus</name>
    <dbReference type="NCBI Taxonomy" id="210409"/>
    <lineage>
        <taxon>Eukaryota</taxon>
        <taxon>Metazoa</taxon>
        <taxon>Ecdysozoa</taxon>
        <taxon>Arthropoda</taxon>
        <taxon>Crustacea</taxon>
        <taxon>Multicrustacea</taxon>
        <taxon>Malacostraca</taxon>
        <taxon>Eumalacostraca</taxon>
        <taxon>Eucarida</taxon>
        <taxon>Decapoda</taxon>
        <taxon>Pleocyemata</taxon>
        <taxon>Brachyura</taxon>
        <taxon>Eubrachyura</taxon>
        <taxon>Portunoidea</taxon>
        <taxon>Portunidae</taxon>
        <taxon>Portuninae</taxon>
        <taxon>Portunus</taxon>
    </lineage>
</organism>
<dbReference type="AlphaFoldDB" id="A0A5B7F8C3"/>
<evidence type="ECO:0000313" key="1">
    <source>
        <dbReference type="EMBL" id="MPC43411.1"/>
    </source>
</evidence>
<protein>
    <submittedName>
        <fullName evidence="1">Uncharacterized protein</fullName>
    </submittedName>
</protein>
<dbReference type="EMBL" id="VSRR010005818">
    <property type="protein sequence ID" value="MPC43411.1"/>
    <property type="molecule type" value="Genomic_DNA"/>
</dbReference>
<accession>A0A5B7F8C3</accession>
<name>A0A5B7F8C3_PORTR</name>